<evidence type="ECO:0000313" key="1">
    <source>
        <dbReference type="EMBL" id="TGO22219.1"/>
    </source>
</evidence>
<dbReference type="AlphaFoldDB" id="A0A4Z1FG06"/>
<accession>A0A4Z1FG06</accession>
<evidence type="ECO:0000313" key="2">
    <source>
        <dbReference type="Proteomes" id="UP000297910"/>
    </source>
</evidence>
<keyword evidence="2" id="KW-1185">Reference proteome</keyword>
<gene>
    <name evidence="1" type="ORF">BPAE_0177g00130</name>
</gene>
<dbReference type="EMBL" id="PQXI01000177">
    <property type="protein sequence ID" value="TGO22219.1"/>
    <property type="molecule type" value="Genomic_DNA"/>
</dbReference>
<reference evidence="1 2" key="1">
    <citation type="submission" date="2017-12" db="EMBL/GenBank/DDBJ databases">
        <title>Comparative genomics of Botrytis spp.</title>
        <authorList>
            <person name="Valero-Jimenez C.A."/>
            <person name="Tapia P."/>
            <person name="Veloso J."/>
            <person name="Silva-Moreno E."/>
            <person name="Staats M."/>
            <person name="Valdes J.H."/>
            <person name="Van Kan J.A.L."/>
        </authorList>
    </citation>
    <scope>NUCLEOTIDE SEQUENCE [LARGE SCALE GENOMIC DNA]</scope>
    <source>
        <strain evidence="1 2">Bp0003</strain>
    </source>
</reference>
<dbReference type="Proteomes" id="UP000297910">
    <property type="component" value="Unassembled WGS sequence"/>
</dbReference>
<comment type="caution">
    <text evidence="1">The sequence shown here is derived from an EMBL/GenBank/DDBJ whole genome shotgun (WGS) entry which is preliminary data.</text>
</comment>
<proteinExistence type="predicted"/>
<organism evidence="1 2">
    <name type="scientific">Botrytis paeoniae</name>
    <dbReference type="NCBI Taxonomy" id="278948"/>
    <lineage>
        <taxon>Eukaryota</taxon>
        <taxon>Fungi</taxon>
        <taxon>Dikarya</taxon>
        <taxon>Ascomycota</taxon>
        <taxon>Pezizomycotina</taxon>
        <taxon>Leotiomycetes</taxon>
        <taxon>Helotiales</taxon>
        <taxon>Sclerotiniaceae</taxon>
        <taxon>Botrytis</taxon>
    </lineage>
</organism>
<sequence>MLWNATTLTCEVELLRVLFRKISRELVQMQRNYDFHTAAVAMLGSLSWMAEEADEASINHQSSRVVQNL</sequence>
<protein>
    <submittedName>
        <fullName evidence="1">Uncharacterized protein</fullName>
    </submittedName>
</protein>
<name>A0A4Z1FG06_9HELO</name>